<accession>A0A6G1HTQ4</accession>
<dbReference type="AlphaFoldDB" id="A0A6G1HTQ4"/>
<evidence type="ECO:0000256" key="1">
    <source>
        <dbReference type="SAM" id="Phobius"/>
    </source>
</evidence>
<keyword evidence="3" id="KW-1185">Reference proteome</keyword>
<sequence length="345" mass="38289">MSQEWDTLCDLPTQQKQNTSCTTVRARGMRAVNPFHFTSVSFHVVSWWCVGESRTLLPSRTGGRLSYRRKSIQKYGISSGARTSVTRAMVFTVLAPHFIFGSRTGTPFPIWTIQALATIEKSRNSMWRLFGIFLLGWNYLLFLRMGMKAGTAHPATSTRAKEHQFSWTTITKIMIVLSISIFDHALPPQKKTTTYYGQLIRLCFPRLEWRVAAVAFRGSKASYSARRSSGNSIEPYHSKNKMMAFYYYGHRKSQHKIVPKVRQGDNGSGRAQAAEPILEAGWTRCGSKVVPSHASPLTDVGLACCLQECGEVWAIAVEALCGGSRLVAVAAGRAATAHSPTLQAC</sequence>
<organism evidence="2 3">
    <name type="scientific">Trichodelitschia bisporula</name>
    <dbReference type="NCBI Taxonomy" id="703511"/>
    <lineage>
        <taxon>Eukaryota</taxon>
        <taxon>Fungi</taxon>
        <taxon>Dikarya</taxon>
        <taxon>Ascomycota</taxon>
        <taxon>Pezizomycotina</taxon>
        <taxon>Dothideomycetes</taxon>
        <taxon>Dothideomycetes incertae sedis</taxon>
        <taxon>Phaeotrichales</taxon>
        <taxon>Phaeotrichaceae</taxon>
        <taxon>Trichodelitschia</taxon>
    </lineage>
</organism>
<dbReference type="Proteomes" id="UP000799640">
    <property type="component" value="Unassembled WGS sequence"/>
</dbReference>
<keyword evidence="1" id="KW-0472">Membrane</keyword>
<reference evidence="2" key="1">
    <citation type="journal article" date="2020" name="Stud. Mycol.">
        <title>101 Dothideomycetes genomes: a test case for predicting lifestyles and emergence of pathogens.</title>
        <authorList>
            <person name="Haridas S."/>
            <person name="Albert R."/>
            <person name="Binder M."/>
            <person name="Bloem J."/>
            <person name="Labutti K."/>
            <person name="Salamov A."/>
            <person name="Andreopoulos B."/>
            <person name="Baker S."/>
            <person name="Barry K."/>
            <person name="Bills G."/>
            <person name="Bluhm B."/>
            <person name="Cannon C."/>
            <person name="Castanera R."/>
            <person name="Culley D."/>
            <person name="Daum C."/>
            <person name="Ezra D."/>
            <person name="Gonzalez J."/>
            <person name="Henrissat B."/>
            <person name="Kuo A."/>
            <person name="Liang C."/>
            <person name="Lipzen A."/>
            <person name="Lutzoni F."/>
            <person name="Magnuson J."/>
            <person name="Mondo S."/>
            <person name="Nolan M."/>
            <person name="Ohm R."/>
            <person name="Pangilinan J."/>
            <person name="Park H.-J."/>
            <person name="Ramirez L."/>
            <person name="Alfaro M."/>
            <person name="Sun H."/>
            <person name="Tritt A."/>
            <person name="Yoshinaga Y."/>
            <person name="Zwiers L.-H."/>
            <person name="Turgeon B."/>
            <person name="Goodwin S."/>
            <person name="Spatafora J."/>
            <person name="Crous P."/>
            <person name="Grigoriev I."/>
        </authorList>
    </citation>
    <scope>NUCLEOTIDE SEQUENCE</scope>
    <source>
        <strain evidence="2">CBS 262.69</strain>
    </source>
</reference>
<keyword evidence="1" id="KW-0812">Transmembrane</keyword>
<name>A0A6G1HTQ4_9PEZI</name>
<feature type="transmembrane region" description="Helical" evidence="1">
    <location>
        <begin position="126"/>
        <end position="145"/>
    </location>
</feature>
<evidence type="ECO:0000313" key="3">
    <source>
        <dbReference type="Proteomes" id="UP000799640"/>
    </source>
</evidence>
<protein>
    <submittedName>
        <fullName evidence="2">Uncharacterized protein</fullName>
    </submittedName>
</protein>
<dbReference type="EMBL" id="ML996697">
    <property type="protein sequence ID" value="KAF2399438.1"/>
    <property type="molecule type" value="Genomic_DNA"/>
</dbReference>
<gene>
    <name evidence="2" type="ORF">EJ06DRAFT_52096</name>
</gene>
<keyword evidence="1" id="KW-1133">Transmembrane helix</keyword>
<proteinExistence type="predicted"/>
<evidence type="ECO:0000313" key="2">
    <source>
        <dbReference type="EMBL" id="KAF2399438.1"/>
    </source>
</evidence>